<dbReference type="GO" id="GO:0016075">
    <property type="term" value="P:rRNA catabolic process"/>
    <property type="evidence" value="ECO:0007669"/>
    <property type="project" value="TreeGrafter"/>
</dbReference>
<dbReference type="GO" id="GO:0071028">
    <property type="term" value="P:nuclear mRNA surveillance"/>
    <property type="evidence" value="ECO:0007669"/>
    <property type="project" value="TreeGrafter"/>
</dbReference>
<dbReference type="SUPFAM" id="SSF55666">
    <property type="entry name" value="Ribonuclease PH domain 2-like"/>
    <property type="match status" value="1"/>
</dbReference>
<evidence type="ECO:0000256" key="4">
    <source>
        <dbReference type="ARBA" id="ARBA00022490"/>
    </source>
</evidence>
<evidence type="ECO:0000256" key="5">
    <source>
        <dbReference type="ARBA" id="ARBA00022552"/>
    </source>
</evidence>
<protein>
    <recommendedName>
        <fullName evidence="9">Exoribonuclease phosphorolytic domain-containing protein</fullName>
    </recommendedName>
</protein>
<dbReference type="InterPro" id="IPR001247">
    <property type="entry name" value="ExoRNase_PH_dom1"/>
</dbReference>
<dbReference type="AlphaFoldDB" id="A0A7R9A647"/>
<dbReference type="InterPro" id="IPR036345">
    <property type="entry name" value="ExoRNase_PH_dom2_sf"/>
</dbReference>
<evidence type="ECO:0000313" key="11">
    <source>
        <dbReference type="Proteomes" id="UP000677054"/>
    </source>
</evidence>
<keyword evidence="4" id="KW-0963">Cytoplasm</keyword>
<evidence type="ECO:0000313" key="10">
    <source>
        <dbReference type="EMBL" id="CAD7247814.1"/>
    </source>
</evidence>
<dbReference type="GO" id="GO:0006364">
    <property type="term" value="P:rRNA processing"/>
    <property type="evidence" value="ECO:0007669"/>
    <property type="project" value="UniProtKB-KW"/>
</dbReference>
<keyword evidence="6" id="KW-0271">Exosome</keyword>
<dbReference type="OrthoDB" id="2504340at2759"/>
<comment type="subcellular location">
    <subcellularLocation>
        <location evidence="2">Cytoplasm</location>
    </subcellularLocation>
    <subcellularLocation>
        <location evidence="1">Nucleus</location>
    </subcellularLocation>
</comment>
<dbReference type="GO" id="GO:0000176">
    <property type="term" value="C:nuclear exosome (RNase complex)"/>
    <property type="evidence" value="ECO:0007669"/>
    <property type="project" value="TreeGrafter"/>
</dbReference>
<sequence length="269" mass="29655">MAEQLKVEKYWVLVLQEQPSLLVVLKVGVNGKAKGSAYVEAGNTKVITAIYGPREILRRQDFRMKGILYCEVKIANFATQMRAEGNKEAREQELSAVLRHSLEPVVCLHLYPKSQIDVYVHVLEDDGSCLATLITCAGLALCDAAIQTYDLIVGMGLVSFFHLLYCLCESMLDNRYIGGNIYMDPTHDEEKESASSGENGSVIIGLMPSVQQLATIFQYGDVSAQSVTKACKELMSMCQEVTPVLQECLLNACPNSPIAEAEHDDQPDL</sequence>
<dbReference type="Pfam" id="PF01138">
    <property type="entry name" value="RNase_PH"/>
    <property type="match status" value="1"/>
</dbReference>
<dbReference type="GO" id="GO:0003723">
    <property type="term" value="F:RNA binding"/>
    <property type="evidence" value="ECO:0007669"/>
    <property type="project" value="UniProtKB-KW"/>
</dbReference>
<gene>
    <name evidence="10" type="ORF">DSTB1V02_LOCUS7639</name>
</gene>
<dbReference type="GO" id="GO:0071051">
    <property type="term" value="P:poly(A)-dependent snoRNA 3'-end processing"/>
    <property type="evidence" value="ECO:0007669"/>
    <property type="project" value="TreeGrafter"/>
</dbReference>
<dbReference type="GO" id="GO:0000177">
    <property type="term" value="C:cytoplasmic exosome (RNase complex)"/>
    <property type="evidence" value="ECO:0007669"/>
    <property type="project" value="TreeGrafter"/>
</dbReference>
<dbReference type="InterPro" id="IPR020568">
    <property type="entry name" value="Ribosomal_Su5_D2-typ_SF"/>
</dbReference>
<evidence type="ECO:0000256" key="2">
    <source>
        <dbReference type="ARBA" id="ARBA00004496"/>
    </source>
</evidence>
<keyword evidence="7" id="KW-0694">RNA-binding</keyword>
<evidence type="ECO:0000256" key="3">
    <source>
        <dbReference type="ARBA" id="ARBA00006678"/>
    </source>
</evidence>
<dbReference type="EMBL" id="CAJPEV010001595">
    <property type="protein sequence ID" value="CAG0893427.1"/>
    <property type="molecule type" value="Genomic_DNA"/>
</dbReference>
<evidence type="ECO:0000256" key="6">
    <source>
        <dbReference type="ARBA" id="ARBA00022835"/>
    </source>
</evidence>
<name>A0A7R9A647_9CRUS</name>
<evidence type="ECO:0000256" key="1">
    <source>
        <dbReference type="ARBA" id="ARBA00004123"/>
    </source>
</evidence>
<keyword evidence="11" id="KW-1185">Reference proteome</keyword>
<keyword evidence="8" id="KW-0539">Nucleus</keyword>
<dbReference type="InterPro" id="IPR050080">
    <property type="entry name" value="RNase_PH"/>
</dbReference>
<dbReference type="GO" id="GO:0005730">
    <property type="term" value="C:nucleolus"/>
    <property type="evidence" value="ECO:0007669"/>
    <property type="project" value="TreeGrafter"/>
</dbReference>
<organism evidence="10">
    <name type="scientific">Darwinula stevensoni</name>
    <dbReference type="NCBI Taxonomy" id="69355"/>
    <lineage>
        <taxon>Eukaryota</taxon>
        <taxon>Metazoa</taxon>
        <taxon>Ecdysozoa</taxon>
        <taxon>Arthropoda</taxon>
        <taxon>Crustacea</taxon>
        <taxon>Oligostraca</taxon>
        <taxon>Ostracoda</taxon>
        <taxon>Podocopa</taxon>
        <taxon>Podocopida</taxon>
        <taxon>Darwinulocopina</taxon>
        <taxon>Darwinuloidea</taxon>
        <taxon>Darwinulidae</taxon>
        <taxon>Darwinula</taxon>
    </lineage>
</organism>
<dbReference type="PANTHER" id="PTHR11953">
    <property type="entry name" value="EXOSOME COMPLEX COMPONENT"/>
    <property type="match status" value="1"/>
</dbReference>
<keyword evidence="5" id="KW-0698">rRNA processing</keyword>
<dbReference type="GO" id="GO:0034475">
    <property type="term" value="P:U4 snRNA 3'-end processing"/>
    <property type="evidence" value="ECO:0007669"/>
    <property type="project" value="TreeGrafter"/>
</dbReference>
<dbReference type="EMBL" id="LR901112">
    <property type="protein sequence ID" value="CAD7247814.1"/>
    <property type="molecule type" value="Genomic_DNA"/>
</dbReference>
<proteinExistence type="inferred from homology"/>
<evidence type="ECO:0000256" key="8">
    <source>
        <dbReference type="ARBA" id="ARBA00023242"/>
    </source>
</evidence>
<dbReference type="Proteomes" id="UP000677054">
    <property type="component" value="Unassembled WGS sequence"/>
</dbReference>
<dbReference type="PANTHER" id="PTHR11953:SF2">
    <property type="entry name" value="EXOSOME COMPLEX COMPONENT MTR3"/>
    <property type="match status" value="1"/>
</dbReference>
<dbReference type="Gene3D" id="3.30.230.70">
    <property type="entry name" value="GHMP Kinase, N-terminal domain"/>
    <property type="match status" value="1"/>
</dbReference>
<dbReference type="InterPro" id="IPR027408">
    <property type="entry name" value="PNPase/RNase_PH_dom_sf"/>
</dbReference>
<accession>A0A7R9A647</accession>
<evidence type="ECO:0000259" key="9">
    <source>
        <dbReference type="Pfam" id="PF01138"/>
    </source>
</evidence>
<evidence type="ECO:0000256" key="7">
    <source>
        <dbReference type="ARBA" id="ARBA00022884"/>
    </source>
</evidence>
<feature type="domain" description="Exoribonuclease phosphorolytic" evidence="9">
    <location>
        <begin position="24"/>
        <end position="146"/>
    </location>
</feature>
<dbReference type="CDD" id="cd11371">
    <property type="entry name" value="RNase_PH_MTR3"/>
    <property type="match status" value="1"/>
</dbReference>
<comment type="similarity">
    <text evidence="3">Belongs to the RNase PH family.</text>
</comment>
<reference evidence="10" key="1">
    <citation type="submission" date="2020-11" db="EMBL/GenBank/DDBJ databases">
        <authorList>
            <person name="Tran Van P."/>
        </authorList>
    </citation>
    <scope>NUCLEOTIDE SEQUENCE</scope>
</reference>
<dbReference type="SUPFAM" id="SSF54211">
    <property type="entry name" value="Ribosomal protein S5 domain 2-like"/>
    <property type="match status" value="1"/>
</dbReference>